<dbReference type="AlphaFoldDB" id="A0A1G5BLI7"/>
<sequence>MNDFITPKNHKAFKAQVLSSHIDDEVKDCAIAYIDPRGGGPDPDHTHPHDHLFTVIAGEIEIRMDGDAFAVTEGMSLRVPGEKRHSVWNTGLTTAKVMGISLRKE</sequence>
<reference evidence="2 3" key="1">
    <citation type="submission" date="2016-10" db="EMBL/GenBank/DDBJ databases">
        <authorList>
            <person name="de Groot N.N."/>
        </authorList>
    </citation>
    <scope>NUCLEOTIDE SEQUENCE [LARGE SCALE GENOMIC DNA]</scope>
    <source>
        <strain evidence="2 3">AA1</strain>
    </source>
</reference>
<organism evidence="2 3">
    <name type="scientific">Desulfoluna spongiiphila</name>
    <dbReference type="NCBI Taxonomy" id="419481"/>
    <lineage>
        <taxon>Bacteria</taxon>
        <taxon>Pseudomonadati</taxon>
        <taxon>Thermodesulfobacteriota</taxon>
        <taxon>Desulfobacteria</taxon>
        <taxon>Desulfobacterales</taxon>
        <taxon>Desulfolunaceae</taxon>
        <taxon>Desulfoluna</taxon>
    </lineage>
</organism>
<dbReference type="InterPro" id="IPR013096">
    <property type="entry name" value="Cupin_2"/>
</dbReference>
<dbReference type="InterPro" id="IPR014710">
    <property type="entry name" value="RmlC-like_jellyroll"/>
</dbReference>
<accession>A0A1G5BLI7</accession>
<dbReference type="Proteomes" id="UP000198870">
    <property type="component" value="Unassembled WGS sequence"/>
</dbReference>
<dbReference type="Gene3D" id="2.60.120.10">
    <property type="entry name" value="Jelly Rolls"/>
    <property type="match status" value="1"/>
</dbReference>
<evidence type="ECO:0000313" key="3">
    <source>
        <dbReference type="Proteomes" id="UP000198870"/>
    </source>
</evidence>
<dbReference type="InterPro" id="IPR011051">
    <property type="entry name" value="RmlC_Cupin_sf"/>
</dbReference>
<dbReference type="SUPFAM" id="SSF51182">
    <property type="entry name" value="RmlC-like cupins"/>
    <property type="match status" value="1"/>
</dbReference>
<gene>
    <name evidence="2" type="ORF">SAMN05216233_10283</name>
</gene>
<dbReference type="OrthoDB" id="9090296at2"/>
<dbReference type="STRING" id="419481.SAMN05216233_10283"/>
<dbReference type="EMBL" id="FMUX01000002">
    <property type="protein sequence ID" value="SCX91072.1"/>
    <property type="molecule type" value="Genomic_DNA"/>
</dbReference>
<proteinExistence type="predicted"/>
<protein>
    <submittedName>
        <fullName evidence="2">Cupin domain-containing protein</fullName>
    </submittedName>
</protein>
<feature type="domain" description="Cupin type-2" evidence="1">
    <location>
        <begin position="38"/>
        <end position="98"/>
    </location>
</feature>
<keyword evidence="3" id="KW-1185">Reference proteome</keyword>
<name>A0A1G5BLI7_9BACT</name>
<evidence type="ECO:0000259" key="1">
    <source>
        <dbReference type="Pfam" id="PF07883"/>
    </source>
</evidence>
<dbReference type="RefSeq" id="WP_092208333.1">
    <property type="nucleotide sequence ID" value="NZ_FMUX01000002.1"/>
</dbReference>
<evidence type="ECO:0000313" key="2">
    <source>
        <dbReference type="EMBL" id="SCX91072.1"/>
    </source>
</evidence>
<dbReference type="Pfam" id="PF07883">
    <property type="entry name" value="Cupin_2"/>
    <property type="match status" value="1"/>
</dbReference>